<comment type="caution">
    <text evidence="3">The sequence shown here is derived from an EMBL/GenBank/DDBJ whole genome shotgun (WGS) entry which is preliminary data.</text>
</comment>
<reference evidence="3" key="1">
    <citation type="submission" date="2021-09" db="EMBL/GenBank/DDBJ databases">
        <title>Fulvivirga sp. isolated from coastal sediment.</title>
        <authorList>
            <person name="Yu H."/>
        </authorList>
    </citation>
    <scope>NUCLEOTIDE SEQUENCE</scope>
    <source>
        <strain evidence="3">1062</strain>
    </source>
</reference>
<dbReference type="InterPro" id="IPR055101">
    <property type="entry name" value="AIPR_N"/>
</dbReference>
<evidence type="ECO:0000313" key="3">
    <source>
        <dbReference type="EMBL" id="MCA6075597.1"/>
    </source>
</evidence>
<dbReference type="RefSeq" id="WP_225698694.1">
    <property type="nucleotide sequence ID" value="NZ_JAIXNE010000002.1"/>
</dbReference>
<dbReference type="EMBL" id="JAIXNE010000002">
    <property type="protein sequence ID" value="MCA6075597.1"/>
    <property type="molecule type" value="Genomic_DNA"/>
</dbReference>
<evidence type="ECO:0000259" key="1">
    <source>
        <dbReference type="Pfam" id="PF10592"/>
    </source>
</evidence>
<dbReference type="Pfam" id="PF22879">
    <property type="entry name" value="AIPR_N"/>
    <property type="match status" value="1"/>
</dbReference>
<name>A0A9X1HRS7_9BACT</name>
<feature type="domain" description="Abortive phage infection protein C-terminal" evidence="1">
    <location>
        <begin position="265"/>
        <end position="558"/>
    </location>
</feature>
<dbReference type="AlphaFoldDB" id="A0A9X1HRS7"/>
<accession>A0A9X1HRS7</accession>
<protein>
    <submittedName>
        <fullName evidence="3">AIPR family protein</fullName>
    </submittedName>
</protein>
<keyword evidence="4" id="KW-1185">Reference proteome</keyword>
<organism evidence="3 4">
    <name type="scientific">Fulvivirga sedimenti</name>
    <dbReference type="NCBI Taxonomy" id="2879465"/>
    <lineage>
        <taxon>Bacteria</taxon>
        <taxon>Pseudomonadati</taxon>
        <taxon>Bacteroidota</taxon>
        <taxon>Cytophagia</taxon>
        <taxon>Cytophagales</taxon>
        <taxon>Fulvivirgaceae</taxon>
        <taxon>Fulvivirga</taxon>
    </lineage>
</organism>
<evidence type="ECO:0000259" key="2">
    <source>
        <dbReference type="Pfam" id="PF22879"/>
    </source>
</evidence>
<feature type="domain" description="Abortive infection phage resistance protein N-terminal" evidence="2">
    <location>
        <begin position="101"/>
        <end position="202"/>
    </location>
</feature>
<sequence length="802" mass="93328">MATPLEVTKQEFYTSSYNLYNTTDDLVLEDCQFILFTELLDDSGIFKNPKVCRKRNLLSNSYWSLIGYSYDSFIFSDNESGEENIEDEDEITDQDILYQYTIFNGFFSDKPEIENAQKAEIDKALRETIRFIENTFSGDYINDFHDARDLQEHLSACRNNDKLDRIDICIVTDKLINQENLPTSHRIFGTDLNCRIYYWDIKKWNDLKRSKEQRISIDIDFNDEEYSLYKVKYVKQNRSEISTFLAYFPGDLIADLYDYHSTRLLENNVRVFLSANRKANKSIRETIANQPELFFSFNNGLSATATAVKCNDNYIESIEDFQIVNGGQTTATIHYAKKKDKSPLTYVFVPVKITSLRKDENYSNIVSEIARAANTQTAIKSSDFYANNPLLIRIEQLALRNPIEDENQRFVYCFFERMSGQYNVSKNSQGTSRNIRAWIRSHPKQLLFNKIDVARSFNCMQLKPNVAASSAEKQFVDFMKKNEYKNLNVNQFKDLFGFGLLFKRTRKLIGTKNGNEYPSIIGDSSVAMATTIYSMSYLQFISEEQFNYHLAYESKGLINSLIQRERLDTEFDTLLISIIKSCWSKLAEYGGTSVQEQSKRAECWEYVKNNIQLPQGTLQLIQDLKLSEGDIKARSRIDEDDEHFYFTNLNELLFDNAKLLKSLYQISLTHAEFSFEKNILKNFIRRIENGSSTLTFAKVMEIMVFYDQLNKNAVDISEFQNSSGMKIPSIRLNLIYERLFENVSRAKDKIDERTLALVEDKGDEVLNKEARLKSIIEEYYSWPGLSLEKLAELDSLIDYFQI</sequence>
<dbReference type="Proteomes" id="UP001139409">
    <property type="component" value="Unassembled WGS sequence"/>
</dbReference>
<evidence type="ECO:0000313" key="4">
    <source>
        <dbReference type="Proteomes" id="UP001139409"/>
    </source>
</evidence>
<dbReference type="InterPro" id="IPR018891">
    <property type="entry name" value="AIPR_C"/>
</dbReference>
<dbReference type="Pfam" id="PF10592">
    <property type="entry name" value="AIPR"/>
    <property type="match status" value="1"/>
</dbReference>
<gene>
    <name evidence="3" type="ORF">LDX50_12015</name>
</gene>
<proteinExistence type="predicted"/>